<dbReference type="AlphaFoldDB" id="A0A1I5PKM1"/>
<feature type="compositionally biased region" description="Polar residues" evidence="1">
    <location>
        <begin position="43"/>
        <end position="53"/>
    </location>
</feature>
<dbReference type="EMBL" id="FOWC01000005">
    <property type="protein sequence ID" value="SFP34569.1"/>
    <property type="molecule type" value="Genomic_DNA"/>
</dbReference>
<gene>
    <name evidence="2" type="ORF">SAMN05421854_1052</name>
</gene>
<feature type="compositionally biased region" description="Low complexity" evidence="1">
    <location>
        <begin position="1"/>
        <end position="16"/>
    </location>
</feature>
<name>A0A1I5PKM1_9PSEU</name>
<reference evidence="2 3" key="1">
    <citation type="submission" date="2016-10" db="EMBL/GenBank/DDBJ databases">
        <authorList>
            <person name="de Groot N.N."/>
        </authorList>
    </citation>
    <scope>NUCLEOTIDE SEQUENCE [LARGE SCALE GENOMIC DNA]</scope>
    <source>
        <strain evidence="2 3">DSM 44637</strain>
    </source>
</reference>
<evidence type="ECO:0000256" key="1">
    <source>
        <dbReference type="SAM" id="MobiDB-lite"/>
    </source>
</evidence>
<feature type="compositionally biased region" description="Low complexity" evidence="1">
    <location>
        <begin position="66"/>
        <end position="78"/>
    </location>
</feature>
<evidence type="ECO:0000313" key="2">
    <source>
        <dbReference type="EMBL" id="SFP34569.1"/>
    </source>
</evidence>
<dbReference type="Proteomes" id="UP000199137">
    <property type="component" value="Unassembled WGS sequence"/>
</dbReference>
<sequence length="190" mass="20717">MYSGATGTSHTATSPTYRPHRINTLSQPQHWIPAVHHAPPHDLTTQKTNQPAPQTHPPEQSHFRLHSGATGTSHTATSPTYRPHRINTLSQPQHWIPAVRHAPPHDLTTQMTIRSATQTGPAEQGHFRLYSRIVSVPNTAVSATDAISVQVMAPPSQAPDIIERTAVTRWLIGLAETPAWSQPGMVDGST</sequence>
<accession>A0A1I5PKM1</accession>
<proteinExistence type="predicted"/>
<feature type="region of interest" description="Disordered" evidence="1">
    <location>
        <begin position="1"/>
        <end position="21"/>
    </location>
</feature>
<organism evidence="2 3">
    <name type="scientific">Amycolatopsis rubida</name>
    <dbReference type="NCBI Taxonomy" id="112413"/>
    <lineage>
        <taxon>Bacteria</taxon>
        <taxon>Bacillati</taxon>
        <taxon>Actinomycetota</taxon>
        <taxon>Actinomycetes</taxon>
        <taxon>Pseudonocardiales</taxon>
        <taxon>Pseudonocardiaceae</taxon>
        <taxon>Amycolatopsis</taxon>
    </lineage>
</organism>
<evidence type="ECO:0000313" key="3">
    <source>
        <dbReference type="Proteomes" id="UP000199137"/>
    </source>
</evidence>
<protein>
    <submittedName>
        <fullName evidence="2">Uncharacterized protein</fullName>
    </submittedName>
</protein>
<feature type="region of interest" description="Disordered" evidence="1">
    <location>
        <begin position="35"/>
        <end position="80"/>
    </location>
</feature>